<gene>
    <name evidence="1" type="ordered locus">BDI_0020</name>
</gene>
<proteinExistence type="predicted"/>
<sequence length="173" mass="19510">MEQVTIFIAREAGTSFLYAGQVTMPHDKRMRKERVEFPQEFPQSLLLFRGTGIGGFAAFIQSAFITNTYAATIESTDMGTYFQQSAMLCHDSTPADIEMIADGTESPYLMVTVKLFHRIVTVTLGSGAMYDDEADRVRPIHHQSAFHLRQQGTLVERLFSADNHGKCFLRHCH</sequence>
<protein>
    <submittedName>
        <fullName evidence="1">Uncharacterized protein</fullName>
    </submittedName>
</protein>
<dbReference type="eggNOG" id="ENOG502ZQ5J">
    <property type="taxonomic scope" value="Bacteria"/>
</dbReference>
<accession>A6L802</accession>
<organism evidence="1 2">
    <name type="scientific">Parabacteroides distasonis (strain ATCC 8503 / DSM 20701 / CIP 104284 / JCM 5825 / NCTC 11152)</name>
    <dbReference type="NCBI Taxonomy" id="435591"/>
    <lineage>
        <taxon>Bacteria</taxon>
        <taxon>Pseudomonadati</taxon>
        <taxon>Bacteroidota</taxon>
        <taxon>Bacteroidia</taxon>
        <taxon>Bacteroidales</taxon>
        <taxon>Tannerellaceae</taxon>
        <taxon>Parabacteroides</taxon>
    </lineage>
</organism>
<evidence type="ECO:0000313" key="1">
    <source>
        <dbReference type="EMBL" id="ABR41815.1"/>
    </source>
</evidence>
<dbReference type="PaxDb" id="435591-BDI_0020"/>
<dbReference type="HOGENOM" id="CLU_1546151_0_0_10"/>
<dbReference type="EMBL" id="CP000140">
    <property type="protein sequence ID" value="ABR41815.1"/>
    <property type="molecule type" value="Genomic_DNA"/>
</dbReference>
<evidence type="ECO:0000313" key="2">
    <source>
        <dbReference type="Proteomes" id="UP000000566"/>
    </source>
</evidence>
<dbReference type="KEGG" id="pdi:BDI_0020"/>
<name>A6L802_PARD8</name>
<keyword evidence="2" id="KW-1185">Reference proteome</keyword>
<dbReference type="Proteomes" id="UP000000566">
    <property type="component" value="Chromosome"/>
</dbReference>
<reference evidence="1 2" key="1">
    <citation type="journal article" date="2007" name="PLoS Biol.">
        <title>Evolution of symbiotic bacteria in the distal human intestine.</title>
        <authorList>
            <person name="Xu J."/>
            <person name="Mahowald M.A."/>
            <person name="Ley R.E."/>
            <person name="Lozupone C.A."/>
            <person name="Hamady M."/>
            <person name="Martens E.C."/>
            <person name="Henrissat B."/>
            <person name="Coutinho P.M."/>
            <person name="Minx P."/>
            <person name="Latreille P."/>
            <person name="Cordum H."/>
            <person name="Van Brunt A."/>
            <person name="Kim K."/>
            <person name="Fulton R.S."/>
            <person name="Fulton L.A."/>
            <person name="Clifton S.W."/>
            <person name="Wilson R.K."/>
            <person name="Knight R.D."/>
            <person name="Gordon J.I."/>
        </authorList>
    </citation>
    <scope>NUCLEOTIDE SEQUENCE [LARGE SCALE GENOMIC DNA]</scope>
    <source>
        <strain evidence="2">ATCC 8503 / DSM 20701 / CIP 104284 / JCM 5825 / NCTC 11152</strain>
    </source>
</reference>
<dbReference type="AlphaFoldDB" id="A6L802"/>